<dbReference type="Gramene" id="Jr13_00620_p1">
    <property type="protein sequence ID" value="cds.Jr13_00620_p1"/>
    <property type="gene ID" value="Jr13_00620"/>
</dbReference>
<reference evidence="9" key="1">
    <citation type="submission" date="2025-08" db="UniProtKB">
        <authorList>
            <consortium name="RefSeq"/>
        </authorList>
    </citation>
    <scope>IDENTIFICATION</scope>
    <source>
        <tissue evidence="9">Leaves</tissue>
    </source>
</reference>
<evidence type="ECO:0000256" key="7">
    <source>
        <dbReference type="SAM" id="Phobius"/>
    </source>
</evidence>
<evidence type="ECO:0000256" key="2">
    <source>
        <dbReference type="ARBA" id="ARBA00008707"/>
    </source>
</evidence>
<comment type="subcellular location">
    <subcellularLocation>
        <location evidence="1">Membrane</location>
        <topology evidence="1">Multi-pass membrane protein</topology>
    </subcellularLocation>
</comment>
<dbReference type="InterPro" id="IPR007770">
    <property type="entry name" value="DMP"/>
</dbReference>
<name>A0A2I4EEG3_JUGRE</name>
<dbReference type="Pfam" id="PF05078">
    <property type="entry name" value="DUF679"/>
    <property type="match status" value="1"/>
</dbReference>
<feature type="transmembrane region" description="Helical" evidence="7">
    <location>
        <begin position="63"/>
        <end position="82"/>
    </location>
</feature>
<dbReference type="GO" id="GO:0010256">
    <property type="term" value="P:endomembrane system organization"/>
    <property type="evidence" value="ECO:0000318"/>
    <property type="project" value="GO_Central"/>
</dbReference>
<dbReference type="Proteomes" id="UP000235220">
    <property type="component" value="Chromosome 13"/>
</dbReference>
<keyword evidence="3 7" id="KW-0812">Transmembrane</keyword>
<comment type="similarity">
    <text evidence="2">Belongs to the plant DMP1 protein family.</text>
</comment>
<keyword evidence="8" id="KW-1185">Reference proteome</keyword>
<organism evidence="8 9">
    <name type="scientific">Juglans regia</name>
    <name type="common">English walnut</name>
    <dbReference type="NCBI Taxonomy" id="51240"/>
    <lineage>
        <taxon>Eukaryota</taxon>
        <taxon>Viridiplantae</taxon>
        <taxon>Streptophyta</taxon>
        <taxon>Embryophyta</taxon>
        <taxon>Tracheophyta</taxon>
        <taxon>Spermatophyta</taxon>
        <taxon>Magnoliopsida</taxon>
        <taxon>eudicotyledons</taxon>
        <taxon>Gunneridae</taxon>
        <taxon>Pentapetalae</taxon>
        <taxon>rosids</taxon>
        <taxon>fabids</taxon>
        <taxon>Fagales</taxon>
        <taxon>Juglandaceae</taxon>
        <taxon>Juglans</taxon>
    </lineage>
</organism>
<evidence type="ECO:0000256" key="4">
    <source>
        <dbReference type="ARBA" id="ARBA00022989"/>
    </source>
</evidence>
<accession>A0A2I4EEG3</accession>
<feature type="transmembrane region" description="Helical" evidence="7">
    <location>
        <begin position="157"/>
        <end position="175"/>
    </location>
</feature>
<gene>
    <name evidence="9" type="primary">LOC108988849</name>
</gene>
<keyword evidence="4 7" id="KW-1133">Transmembrane helix</keyword>
<dbReference type="GO" id="GO:0016020">
    <property type="term" value="C:membrane"/>
    <property type="evidence" value="ECO:0007669"/>
    <property type="project" value="UniProtKB-SubCell"/>
</dbReference>
<dbReference type="AlphaFoldDB" id="A0A2I4EEG3"/>
<evidence type="ECO:0000313" key="8">
    <source>
        <dbReference type="Proteomes" id="UP000235220"/>
    </source>
</evidence>
<keyword evidence="5 7" id="KW-0472">Membrane</keyword>
<dbReference type="STRING" id="51240.A0A2I4EEG3"/>
<feature type="region of interest" description="Disordered" evidence="6">
    <location>
        <begin position="1"/>
        <end position="39"/>
    </location>
</feature>
<evidence type="ECO:0000313" key="9">
    <source>
        <dbReference type="RefSeq" id="XP_018817778.1"/>
    </source>
</evidence>
<evidence type="ECO:0000256" key="6">
    <source>
        <dbReference type="SAM" id="MobiDB-lite"/>
    </source>
</evidence>
<protein>
    <submittedName>
        <fullName evidence="9">Protein DMP3-like</fullName>
    </submittedName>
</protein>
<evidence type="ECO:0000256" key="5">
    <source>
        <dbReference type="ARBA" id="ARBA00023136"/>
    </source>
</evidence>
<dbReference type="PANTHER" id="PTHR31621:SF1">
    <property type="entry name" value="PROTEIN DMP5"/>
    <property type="match status" value="1"/>
</dbReference>
<dbReference type="OrthoDB" id="525686at2759"/>
<proteinExistence type="inferred from homology"/>
<sequence length="229" mass="24765">MSNLRPRSTSKNQSSTADKSAPPIPSPPSSDTDPDTPIKAPLLRQKSFSQRAISQTLEGTANLAKLLPTGTLLAFQLLIPVFTQNSACDSATRPMTIILLVILAVSCFLASFTDTVKTSDGQVYHGLATFKGMWLFDYPGPSNPSGLPDLSNYKIRFIDWVHAVLSVLVFGAVALRDKNVLQCLYPKPGHETEEVLDIVPVGVGLICSLLFVVFPTRRHGIGYPVTPGK</sequence>
<dbReference type="PANTHER" id="PTHR31621">
    <property type="entry name" value="PROTEIN DMP3"/>
    <property type="match status" value="1"/>
</dbReference>
<feature type="compositionally biased region" description="Polar residues" evidence="6">
    <location>
        <begin position="1"/>
        <end position="16"/>
    </location>
</feature>
<dbReference type="GeneID" id="108988849"/>
<evidence type="ECO:0000256" key="3">
    <source>
        <dbReference type="ARBA" id="ARBA00022692"/>
    </source>
</evidence>
<dbReference type="GO" id="GO:0005737">
    <property type="term" value="C:cytoplasm"/>
    <property type="evidence" value="ECO:0007669"/>
    <property type="project" value="UniProtKB-ARBA"/>
</dbReference>
<dbReference type="RefSeq" id="XP_018817778.1">
    <property type="nucleotide sequence ID" value="XM_018962233.2"/>
</dbReference>
<feature type="transmembrane region" description="Helical" evidence="7">
    <location>
        <begin position="195"/>
        <end position="214"/>
    </location>
</feature>
<feature type="compositionally biased region" description="Low complexity" evidence="6">
    <location>
        <begin position="29"/>
        <end position="39"/>
    </location>
</feature>
<evidence type="ECO:0000256" key="1">
    <source>
        <dbReference type="ARBA" id="ARBA00004141"/>
    </source>
</evidence>
<feature type="transmembrane region" description="Helical" evidence="7">
    <location>
        <begin position="94"/>
        <end position="112"/>
    </location>
</feature>
<dbReference type="KEGG" id="jre:108988849"/>